<dbReference type="RefSeq" id="WP_163484265.1">
    <property type="nucleotide sequence ID" value="NZ_JAAGWF010000030.1"/>
</dbReference>
<keyword evidence="1" id="KW-0812">Transmembrane</keyword>
<evidence type="ECO:0000256" key="1">
    <source>
        <dbReference type="SAM" id="Phobius"/>
    </source>
</evidence>
<organism evidence="2 3">
    <name type="scientific">Geodermatophilus sabuli</name>
    <dbReference type="NCBI Taxonomy" id="1564158"/>
    <lineage>
        <taxon>Bacteria</taxon>
        <taxon>Bacillati</taxon>
        <taxon>Actinomycetota</taxon>
        <taxon>Actinomycetes</taxon>
        <taxon>Geodermatophilales</taxon>
        <taxon>Geodermatophilaceae</taxon>
        <taxon>Geodermatophilus</taxon>
    </lineage>
</organism>
<keyword evidence="1" id="KW-0472">Membrane</keyword>
<protein>
    <submittedName>
        <fullName evidence="2">Uncharacterized protein</fullName>
    </submittedName>
</protein>
<feature type="transmembrane region" description="Helical" evidence="1">
    <location>
        <begin position="70"/>
        <end position="91"/>
    </location>
</feature>
<name>A0A7K3W6Z8_9ACTN</name>
<evidence type="ECO:0000313" key="3">
    <source>
        <dbReference type="Proteomes" id="UP000470246"/>
    </source>
</evidence>
<dbReference type="Proteomes" id="UP000470246">
    <property type="component" value="Unassembled WGS sequence"/>
</dbReference>
<gene>
    <name evidence="2" type="ORF">GCU56_21820</name>
</gene>
<sequence>MRQVLRTMLRSEAGNWRALADAIRRRPPATGGAVALPYAGQDGAAMGVIGGLGLLELVVVHVLVPWPVLRWVLFALGLYGLVWFAGFVVSLRRHPHLLRPGALELRFGHVRSVHVPLAGLVGVRRHVQGGHRRNVELDGDRLAVSFMGETNVELRFDPPVQVEGQPGPVVRVAFSAHDAAAAVRELRARVSAAD</sequence>
<reference evidence="2 3" key="1">
    <citation type="submission" date="2020-02" db="EMBL/GenBank/DDBJ databases">
        <title>Geodermatophilus sabuli CPCC 205279 I12A-02694.</title>
        <authorList>
            <person name="Jiang Z."/>
        </authorList>
    </citation>
    <scope>NUCLEOTIDE SEQUENCE [LARGE SCALE GENOMIC DNA]</scope>
    <source>
        <strain evidence="2 3">I12A-02694</strain>
    </source>
</reference>
<evidence type="ECO:0000313" key="2">
    <source>
        <dbReference type="EMBL" id="NEK60500.1"/>
    </source>
</evidence>
<keyword evidence="1" id="KW-1133">Transmembrane helix</keyword>
<proteinExistence type="predicted"/>
<accession>A0A7K3W6Z8</accession>
<feature type="transmembrane region" description="Helical" evidence="1">
    <location>
        <begin position="44"/>
        <end position="64"/>
    </location>
</feature>
<keyword evidence="3" id="KW-1185">Reference proteome</keyword>
<dbReference type="EMBL" id="JAAGWF010000030">
    <property type="protein sequence ID" value="NEK60500.1"/>
    <property type="molecule type" value="Genomic_DNA"/>
</dbReference>
<dbReference type="AlphaFoldDB" id="A0A7K3W6Z8"/>
<comment type="caution">
    <text evidence="2">The sequence shown here is derived from an EMBL/GenBank/DDBJ whole genome shotgun (WGS) entry which is preliminary data.</text>
</comment>